<protein>
    <submittedName>
        <fullName evidence="1">Uncharacterized protein</fullName>
    </submittedName>
</protein>
<name>Q7VJN4_HELHP</name>
<organism evidence="1 2">
    <name type="scientific">Helicobacter hepaticus (strain ATCC 51449 / 3B1)</name>
    <dbReference type="NCBI Taxonomy" id="235279"/>
    <lineage>
        <taxon>Bacteria</taxon>
        <taxon>Pseudomonadati</taxon>
        <taxon>Campylobacterota</taxon>
        <taxon>Epsilonproteobacteria</taxon>
        <taxon>Campylobacterales</taxon>
        <taxon>Helicobacteraceae</taxon>
        <taxon>Helicobacter</taxon>
    </lineage>
</organism>
<evidence type="ECO:0000313" key="1">
    <source>
        <dbReference type="EMBL" id="AAP76806.1"/>
    </source>
</evidence>
<accession>Q7VJN4</accession>
<evidence type="ECO:0000313" key="2">
    <source>
        <dbReference type="Proteomes" id="UP000002495"/>
    </source>
</evidence>
<dbReference type="HOGENOM" id="CLU_3365323_0_0_7"/>
<dbReference type="Proteomes" id="UP000002495">
    <property type="component" value="Chromosome"/>
</dbReference>
<sequence length="35" mass="4260">MMRIYFLDSYHLSLSLSLKLFKIDSAKKFILFLYN</sequence>
<keyword evidence="2" id="KW-1185">Reference proteome</keyword>
<dbReference type="EMBL" id="AE017125">
    <property type="protein sequence ID" value="AAP76806.1"/>
    <property type="molecule type" value="Genomic_DNA"/>
</dbReference>
<reference evidence="1 2" key="1">
    <citation type="journal article" date="2003" name="Proc. Natl. Acad. Sci. U.S.A.">
        <title>The complete genome sequence of the carcinogenic bacterium Helicobacter hepaticus.</title>
        <authorList>
            <person name="Suerbaum S."/>
            <person name="Josenhans C."/>
            <person name="Sterzenbach T."/>
            <person name="Drescher B."/>
            <person name="Brandt P."/>
            <person name="Bell M."/>
            <person name="Droege M."/>
            <person name="Fartmann B."/>
            <person name="Fischer H.-P."/>
            <person name="Ge Z."/>
            <person name="Hoerster A."/>
            <person name="Holland R."/>
            <person name="Klein K."/>
            <person name="Koenig J."/>
            <person name="Macko L."/>
            <person name="Mendz G.L."/>
            <person name="Nyakatura G."/>
            <person name="Schauer D.B."/>
            <person name="Shen Z."/>
            <person name="Weber J."/>
            <person name="Frosch M."/>
            <person name="Fox J.G."/>
        </authorList>
    </citation>
    <scope>NUCLEOTIDE SEQUENCE [LARGE SCALE GENOMIC DNA]</scope>
    <source>
        <strain evidence="2">ATCC 51449 / 3B1</strain>
    </source>
</reference>
<dbReference type="STRING" id="235279.HH_0209"/>
<dbReference type="KEGG" id="hhe:HH_0209"/>
<gene>
    <name evidence="1" type="ordered locus">HH_0209</name>
</gene>
<proteinExistence type="predicted"/>
<dbReference type="AlphaFoldDB" id="Q7VJN4"/>